<protein>
    <submittedName>
        <fullName evidence="1">Uncharacterized protein</fullName>
    </submittedName>
</protein>
<evidence type="ECO:0000313" key="1">
    <source>
        <dbReference type="EMBL" id="MEB8338564.1"/>
    </source>
</evidence>
<feature type="non-terminal residue" evidence="1">
    <location>
        <position position="81"/>
    </location>
</feature>
<keyword evidence="2" id="KW-1185">Reference proteome</keyword>
<dbReference type="EMBL" id="JAOZYC010000096">
    <property type="protein sequence ID" value="MEB8338564.1"/>
    <property type="molecule type" value="Genomic_DNA"/>
</dbReference>
<comment type="caution">
    <text evidence="1">The sequence shown here is derived from an EMBL/GenBank/DDBJ whole genome shotgun (WGS) entry which is preliminary data.</text>
</comment>
<dbReference type="Proteomes" id="UP001354931">
    <property type="component" value="Unassembled WGS sequence"/>
</dbReference>
<proteinExistence type="predicted"/>
<accession>A0ABU6F3J6</accession>
<reference evidence="1 2" key="1">
    <citation type="submission" date="2022-10" db="EMBL/GenBank/DDBJ databases">
        <authorList>
            <person name="Xie J."/>
            <person name="Shen N."/>
        </authorList>
    </citation>
    <scope>NUCLEOTIDE SEQUENCE [LARGE SCALE GENOMIC DNA]</scope>
    <source>
        <strain evidence="1 2">YIM65594</strain>
    </source>
</reference>
<organism evidence="1 2">
    <name type="scientific">Streptomyces endophyticus</name>
    <dbReference type="NCBI Taxonomy" id="714166"/>
    <lineage>
        <taxon>Bacteria</taxon>
        <taxon>Bacillati</taxon>
        <taxon>Actinomycetota</taxon>
        <taxon>Actinomycetes</taxon>
        <taxon>Kitasatosporales</taxon>
        <taxon>Streptomycetaceae</taxon>
        <taxon>Streptomyces</taxon>
    </lineage>
</organism>
<evidence type="ECO:0000313" key="2">
    <source>
        <dbReference type="Proteomes" id="UP001354931"/>
    </source>
</evidence>
<gene>
    <name evidence="1" type="ORF">OKJ99_13770</name>
</gene>
<name>A0ABU6F3J6_9ACTN</name>
<sequence>MALGSSVSSLWDQSLTYCGYCSVACGSATLRQPAPSPVLRLLWLGTPLPNFPVRAPAADAFTEVLLTQLHCWILHLRVLPL</sequence>